<keyword evidence="2" id="KW-1185">Reference proteome</keyword>
<evidence type="ECO:0000313" key="2">
    <source>
        <dbReference type="Proteomes" id="UP000538147"/>
    </source>
</evidence>
<dbReference type="AlphaFoldDB" id="A0A841LCR2"/>
<dbReference type="InterPro" id="IPR037914">
    <property type="entry name" value="SpoVT-AbrB_sf"/>
</dbReference>
<proteinExistence type="predicted"/>
<dbReference type="Gene3D" id="2.10.260.10">
    <property type="match status" value="1"/>
</dbReference>
<protein>
    <submittedName>
        <fullName evidence="1">Antitoxin VapB</fullName>
    </submittedName>
</protein>
<dbReference type="SUPFAM" id="SSF89447">
    <property type="entry name" value="AbrB/MazE/MraZ-like"/>
    <property type="match status" value="1"/>
</dbReference>
<dbReference type="RefSeq" id="WP_184201721.1">
    <property type="nucleotide sequence ID" value="NZ_BMOX01000015.1"/>
</dbReference>
<gene>
    <name evidence="1" type="ORF">FHS79_002964</name>
</gene>
<accession>A0A841LCR2</accession>
<sequence>MTSVTVRTFKSGNSEAIRLPKGFGFGIGTEVWIERDGKRVVLTRADAHAERVQPSNAMLDTIEAISPASGDF</sequence>
<evidence type="ECO:0000313" key="1">
    <source>
        <dbReference type="EMBL" id="MBB6228773.1"/>
    </source>
</evidence>
<reference evidence="1 2" key="1">
    <citation type="submission" date="2020-08" db="EMBL/GenBank/DDBJ databases">
        <title>Genomic Encyclopedia of Type Strains, Phase IV (KMG-IV): sequencing the most valuable type-strain genomes for metagenomic binning, comparative biology and taxonomic classification.</title>
        <authorList>
            <person name="Goeker M."/>
        </authorList>
    </citation>
    <scope>NUCLEOTIDE SEQUENCE [LARGE SCALE GENOMIC DNA]</scope>
    <source>
        <strain evidence="1 2">DSM 102189</strain>
    </source>
</reference>
<dbReference type="Proteomes" id="UP000538147">
    <property type="component" value="Unassembled WGS sequence"/>
</dbReference>
<comment type="caution">
    <text evidence="1">The sequence shown here is derived from an EMBL/GenBank/DDBJ whole genome shotgun (WGS) entry which is preliminary data.</text>
</comment>
<dbReference type="EMBL" id="JACIIV010000024">
    <property type="protein sequence ID" value="MBB6228773.1"/>
    <property type="molecule type" value="Genomic_DNA"/>
</dbReference>
<organism evidence="1 2">
    <name type="scientific">Polymorphobacter multimanifer</name>
    <dbReference type="NCBI Taxonomy" id="1070431"/>
    <lineage>
        <taxon>Bacteria</taxon>
        <taxon>Pseudomonadati</taxon>
        <taxon>Pseudomonadota</taxon>
        <taxon>Alphaproteobacteria</taxon>
        <taxon>Sphingomonadales</taxon>
        <taxon>Sphingosinicellaceae</taxon>
        <taxon>Polymorphobacter</taxon>
    </lineage>
</organism>
<name>A0A841LCR2_9SPHN</name>